<gene>
    <name evidence="2" type="ORF">EVAR_62443_1</name>
</gene>
<reference evidence="2 3" key="1">
    <citation type="journal article" date="2019" name="Commun. Biol.">
        <title>The bagworm genome reveals a unique fibroin gene that provides high tensile strength.</title>
        <authorList>
            <person name="Kono N."/>
            <person name="Nakamura H."/>
            <person name="Ohtoshi R."/>
            <person name="Tomita M."/>
            <person name="Numata K."/>
            <person name="Arakawa K."/>
        </authorList>
    </citation>
    <scope>NUCLEOTIDE SEQUENCE [LARGE SCALE GENOMIC DNA]</scope>
</reference>
<evidence type="ECO:0000313" key="2">
    <source>
        <dbReference type="EMBL" id="GBP80981.1"/>
    </source>
</evidence>
<proteinExistence type="predicted"/>
<dbReference type="EMBL" id="BGZK01001491">
    <property type="protein sequence ID" value="GBP80981.1"/>
    <property type="molecule type" value="Genomic_DNA"/>
</dbReference>
<protein>
    <submittedName>
        <fullName evidence="2">Uncharacterized protein</fullName>
    </submittedName>
</protein>
<dbReference type="Proteomes" id="UP000299102">
    <property type="component" value="Unassembled WGS sequence"/>
</dbReference>
<dbReference type="AlphaFoldDB" id="A0A4C1YWZ1"/>
<accession>A0A4C1YWZ1</accession>
<evidence type="ECO:0000256" key="1">
    <source>
        <dbReference type="SAM" id="MobiDB-lite"/>
    </source>
</evidence>
<organism evidence="2 3">
    <name type="scientific">Eumeta variegata</name>
    <name type="common">Bagworm moth</name>
    <name type="synonym">Eumeta japonica</name>
    <dbReference type="NCBI Taxonomy" id="151549"/>
    <lineage>
        <taxon>Eukaryota</taxon>
        <taxon>Metazoa</taxon>
        <taxon>Ecdysozoa</taxon>
        <taxon>Arthropoda</taxon>
        <taxon>Hexapoda</taxon>
        <taxon>Insecta</taxon>
        <taxon>Pterygota</taxon>
        <taxon>Neoptera</taxon>
        <taxon>Endopterygota</taxon>
        <taxon>Lepidoptera</taxon>
        <taxon>Glossata</taxon>
        <taxon>Ditrysia</taxon>
        <taxon>Tineoidea</taxon>
        <taxon>Psychidae</taxon>
        <taxon>Oiketicinae</taxon>
        <taxon>Eumeta</taxon>
    </lineage>
</organism>
<keyword evidence="3" id="KW-1185">Reference proteome</keyword>
<name>A0A4C1YWZ1_EUMVA</name>
<comment type="caution">
    <text evidence="2">The sequence shown here is derived from an EMBL/GenBank/DDBJ whole genome shotgun (WGS) entry which is preliminary data.</text>
</comment>
<feature type="region of interest" description="Disordered" evidence="1">
    <location>
        <begin position="1"/>
        <end position="29"/>
    </location>
</feature>
<sequence length="161" mass="17674">MTRMHHRAVQRERGGARGRRARGPRAAPAPGNDLISVPINSATNWCRLENFNYFIGSFCNVIGHVYGRGAVQSHTPVFSSKMLHAALRRRGRIGVSCCAPFNYPYYQLKAMPQCRTFILGQRGRQYGSSFKAVTLGCSGYADCKVPAAGASGAVLMTITRY</sequence>
<evidence type="ECO:0000313" key="3">
    <source>
        <dbReference type="Proteomes" id="UP000299102"/>
    </source>
</evidence>